<comment type="caution">
    <text evidence="1">The sequence shown here is derived from an EMBL/GenBank/DDBJ whole genome shotgun (WGS) entry which is preliminary data.</text>
</comment>
<dbReference type="Proteomes" id="UP001231649">
    <property type="component" value="Chromosome 30"/>
</dbReference>
<gene>
    <name evidence="1" type="ORF">PYW08_012287</name>
</gene>
<reference evidence="1" key="1">
    <citation type="submission" date="2023-03" db="EMBL/GenBank/DDBJ databases">
        <title>Chromosome-level genomes of two armyworms, Mythimna separata and Mythimna loreyi, provide insights into the biosynthesis and reception of sex pheromones.</title>
        <authorList>
            <person name="Zhao H."/>
        </authorList>
    </citation>
    <scope>NUCLEOTIDE SEQUENCE</scope>
    <source>
        <strain evidence="1">BeijingLab</strain>
    </source>
</reference>
<accession>A0ACC2PZZ3</accession>
<dbReference type="EMBL" id="CM056806">
    <property type="protein sequence ID" value="KAJ8704967.1"/>
    <property type="molecule type" value="Genomic_DNA"/>
</dbReference>
<proteinExistence type="predicted"/>
<keyword evidence="2" id="KW-1185">Reference proteome</keyword>
<evidence type="ECO:0000313" key="2">
    <source>
        <dbReference type="Proteomes" id="UP001231649"/>
    </source>
</evidence>
<name>A0ACC2PZZ3_9NEOP</name>
<protein>
    <submittedName>
        <fullName evidence="1">Uncharacterized protein</fullName>
    </submittedName>
</protein>
<evidence type="ECO:0000313" key="1">
    <source>
        <dbReference type="EMBL" id="KAJ8704967.1"/>
    </source>
</evidence>
<sequence>MDRRNKRNEETDKKIEHRIKDRGDLKKVDDKNLKKSEGITHINLNLPYAECGDSLPKELTRQKTNRNVCLKNPNKHEQKLKYLISGTNEKDLLNKNNYNNKDKLPKSYPELRQRIRERYTVKLNSQGNKSEHISLYKTKKEVGSKVAELKPDRDKRDPFTQPTSNIAERPIKQMSEECTQTIEKSIHSSAASAKTTTDSKRDKLSDKNPEKTTIKKKRKPIIRTITSKNGPMRVYKAVHFVDNHSTTPLEISIPGSIVKKQQKVSKYTETNSLKLKPKVTVSKVSSTTKQSKASVKEEKLTKLAAVRKRAEKRREKNFKRRRSPACSIKELPSPPTEVARWAPASVDPQTMPYYEAWINTTLATISKISKQDKLAYEKQAKLLKSFQKALEERPPTPELYYLKFTDERYTGRIKIRQPNKNQKKQQIIT</sequence>
<organism evidence="1 2">
    <name type="scientific">Mythimna loreyi</name>
    <dbReference type="NCBI Taxonomy" id="667449"/>
    <lineage>
        <taxon>Eukaryota</taxon>
        <taxon>Metazoa</taxon>
        <taxon>Ecdysozoa</taxon>
        <taxon>Arthropoda</taxon>
        <taxon>Hexapoda</taxon>
        <taxon>Insecta</taxon>
        <taxon>Pterygota</taxon>
        <taxon>Neoptera</taxon>
        <taxon>Endopterygota</taxon>
        <taxon>Lepidoptera</taxon>
        <taxon>Glossata</taxon>
        <taxon>Ditrysia</taxon>
        <taxon>Noctuoidea</taxon>
        <taxon>Noctuidae</taxon>
        <taxon>Noctuinae</taxon>
        <taxon>Hadenini</taxon>
        <taxon>Mythimna</taxon>
    </lineage>
</organism>